<evidence type="ECO:0000256" key="1">
    <source>
        <dbReference type="SAM" id="Coils"/>
    </source>
</evidence>
<feature type="coiled-coil region" evidence="1">
    <location>
        <begin position="57"/>
        <end position="84"/>
    </location>
</feature>
<dbReference type="Proteomes" id="UP001055712">
    <property type="component" value="Unassembled WGS sequence"/>
</dbReference>
<evidence type="ECO:0000313" key="2">
    <source>
        <dbReference type="EMBL" id="KAI3433582.1"/>
    </source>
</evidence>
<organism evidence="2 3">
    <name type="scientific">Chlorella vulgaris</name>
    <name type="common">Green alga</name>
    <dbReference type="NCBI Taxonomy" id="3077"/>
    <lineage>
        <taxon>Eukaryota</taxon>
        <taxon>Viridiplantae</taxon>
        <taxon>Chlorophyta</taxon>
        <taxon>core chlorophytes</taxon>
        <taxon>Trebouxiophyceae</taxon>
        <taxon>Chlorellales</taxon>
        <taxon>Chlorellaceae</taxon>
        <taxon>Chlorella clade</taxon>
        <taxon>Chlorella</taxon>
    </lineage>
</organism>
<evidence type="ECO:0000313" key="3">
    <source>
        <dbReference type="Proteomes" id="UP001055712"/>
    </source>
</evidence>
<protein>
    <submittedName>
        <fullName evidence="2">Uncharacterized protein</fullName>
    </submittedName>
</protein>
<reference evidence="2" key="1">
    <citation type="journal article" date="2019" name="Plant J.">
        <title>Chlorella vulgaris genome assembly and annotation reveals the molecular basis for metabolic acclimation to high light conditions.</title>
        <authorList>
            <person name="Cecchin M."/>
            <person name="Marcolungo L."/>
            <person name="Rossato M."/>
            <person name="Girolomoni L."/>
            <person name="Cosentino E."/>
            <person name="Cuine S."/>
            <person name="Li-Beisson Y."/>
            <person name="Delledonne M."/>
            <person name="Ballottari M."/>
        </authorList>
    </citation>
    <scope>NUCLEOTIDE SEQUENCE</scope>
    <source>
        <strain evidence="2">211/11P</strain>
    </source>
</reference>
<reference evidence="2" key="2">
    <citation type="submission" date="2020-11" db="EMBL/GenBank/DDBJ databases">
        <authorList>
            <person name="Cecchin M."/>
            <person name="Marcolungo L."/>
            <person name="Rossato M."/>
            <person name="Girolomoni L."/>
            <person name="Cosentino E."/>
            <person name="Cuine S."/>
            <person name="Li-Beisson Y."/>
            <person name="Delledonne M."/>
            <person name="Ballottari M."/>
        </authorList>
    </citation>
    <scope>NUCLEOTIDE SEQUENCE</scope>
    <source>
        <strain evidence="2">211/11P</strain>
        <tissue evidence="2">Whole cell</tissue>
    </source>
</reference>
<dbReference type="AlphaFoldDB" id="A0A9D4TSN7"/>
<accession>A0A9D4TSN7</accession>
<keyword evidence="3" id="KW-1185">Reference proteome</keyword>
<name>A0A9D4TSN7_CHLVU</name>
<sequence length="468" mass="49818">MVPQAHQTTSFVAQLVQGSRAAPDPDPAGPSAEDAEQRAATAAAVQLAFEAETQAAITELQVQAARQQQMVDELECGYAAVEQQQQAVSDALASLAAQLDHVSGSGSSTSQPLVSLGMPNGYAEACSALLESLTGYVQHHFPGNDGNAGQGAAAQYQQDSRELQQLQSFLCKAERLRVEEEADMARLQAELDILQASSQGTHDSQQGCSTSHLEAEAASLQQRQAAALGAALEAAEVAAAASAGAEVVEEQCRQRQADMLPRLQAKQHVAAMLAKHLARQLVVRQLLQLEQAAVQQVLCTAQAAAEDAQAAAQAAEERLPGYDVPPTREQGMQAPQRHEAAASTPAALETVQQLLACRTQMQHLSHAVHEHTLPAQQAVVTQLAGLLYCGDSRPQLSTPELQAQLAAAAAAHQALNLQANAVLAEVMERQAAAEERQLGEQVLVHFWTQPEQLAALVEKNQRRLERYA</sequence>
<proteinExistence type="predicted"/>
<comment type="caution">
    <text evidence="2">The sequence shown here is derived from an EMBL/GenBank/DDBJ whole genome shotgun (WGS) entry which is preliminary data.</text>
</comment>
<gene>
    <name evidence="2" type="ORF">D9Q98_003393</name>
</gene>
<dbReference type="EMBL" id="SIDB01000004">
    <property type="protein sequence ID" value="KAI3433582.1"/>
    <property type="molecule type" value="Genomic_DNA"/>
</dbReference>
<keyword evidence="1" id="KW-0175">Coiled coil</keyword>